<evidence type="ECO:0000256" key="3">
    <source>
        <dbReference type="ARBA" id="ARBA00022679"/>
    </source>
</evidence>
<feature type="region of interest" description="Disordered" evidence="8">
    <location>
        <begin position="263"/>
        <end position="298"/>
    </location>
</feature>
<dbReference type="PANTHER" id="PTHR43289">
    <property type="entry name" value="MITOGEN-ACTIVATED PROTEIN KINASE KINASE KINASE 20-RELATED"/>
    <property type="match status" value="1"/>
</dbReference>
<dbReference type="InterPro" id="IPR011009">
    <property type="entry name" value="Kinase-like_dom_sf"/>
</dbReference>
<evidence type="ECO:0000256" key="7">
    <source>
        <dbReference type="PROSITE-ProRule" id="PRU10141"/>
    </source>
</evidence>
<feature type="transmembrane region" description="Helical" evidence="9">
    <location>
        <begin position="711"/>
        <end position="733"/>
    </location>
</feature>
<evidence type="ECO:0000256" key="1">
    <source>
        <dbReference type="ARBA" id="ARBA00012513"/>
    </source>
</evidence>
<accession>A0AAW9HLR9</accession>
<dbReference type="PROSITE" id="PS00108">
    <property type="entry name" value="PROTEIN_KINASE_ST"/>
    <property type="match status" value="1"/>
</dbReference>
<evidence type="ECO:0000256" key="6">
    <source>
        <dbReference type="ARBA" id="ARBA00022840"/>
    </source>
</evidence>
<dbReference type="PROSITE" id="PS00107">
    <property type="entry name" value="PROTEIN_KINASE_ATP"/>
    <property type="match status" value="1"/>
</dbReference>
<evidence type="ECO:0000256" key="8">
    <source>
        <dbReference type="SAM" id="MobiDB-lite"/>
    </source>
</evidence>
<feature type="compositionally biased region" description="Polar residues" evidence="8">
    <location>
        <begin position="406"/>
        <end position="416"/>
    </location>
</feature>
<dbReference type="Gene3D" id="1.10.510.10">
    <property type="entry name" value="Transferase(Phosphotransferase) domain 1"/>
    <property type="match status" value="1"/>
</dbReference>
<gene>
    <name evidence="11" type="ORF">R6G71_06330</name>
</gene>
<feature type="domain" description="Protein kinase" evidence="10">
    <location>
        <begin position="8"/>
        <end position="263"/>
    </location>
</feature>
<dbReference type="CDD" id="cd14014">
    <property type="entry name" value="STKc_PknB_like"/>
    <property type="match status" value="1"/>
</dbReference>
<keyword evidence="5 11" id="KW-0418">Kinase</keyword>
<evidence type="ECO:0000313" key="11">
    <source>
        <dbReference type="EMBL" id="MDY5153662.1"/>
    </source>
</evidence>
<dbReference type="GO" id="GO:0005524">
    <property type="term" value="F:ATP binding"/>
    <property type="evidence" value="ECO:0007669"/>
    <property type="project" value="UniProtKB-UniRule"/>
</dbReference>
<proteinExistence type="predicted"/>
<feature type="region of interest" description="Disordered" evidence="8">
    <location>
        <begin position="394"/>
        <end position="416"/>
    </location>
</feature>
<feature type="binding site" evidence="7">
    <location>
        <position position="36"/>
    </location>
    <ligand>
        <name>ATP</name>
        <dbReference type="ChEBI" id="CHEBI:30616"/>
    </ligand>
</feature>
<sequence>MHSDIGGYRLVRSIGQGGMSTVYEAIDGGGTRVALKLLHPAAVADPAGRTRLRREVDMLQRVKGPYVAEVLDAEIEDETAFIVTELVDGPTLAEDVRTDGPYDRHDLVELATRLGHAVHSVHEIGVLHRDLKPSNVMISSAGPILIDFGIAQTGSDTRLTQRGSITHTPGYLDPRVLMGAQPDEAADFWALAAVIAFAATGHDPYGGDSAPVIMRKVLDGEADLSGVPPAIAQAFAQALAGRLEERLPYAQLIECLRDPQAWQGAPVPPPAPNQATRAYMPPIAGDGEGSTGAAGQKPGLGRAAGMGAAAGLGAAAGAALGASIASGAEIGARAGDGAGGGLGAGAGGVAGAGTGDVAGAGVGTNDPDATRPYSGIPHDSGLALASSELSEAGSGYHGAAQAGLQPGSTAPDSDRTQVLSAGLDTDRTQVLSAGPVFNAGADSDRTQVLSAGPNSDRTQMLPGGQESAMHAGTPTLAYPVAPKYQLAPEYFEADNEYEPAAGYASPAATPAPAVAPQAASYPQAAPPVDIAVPVANNNGAPGWPGGEPPAGAGPNVGVPGGQAQPGGAWQGEQVGAWQGEQGAGWPGAPAGMAAPAPTPRWARPAANAPFLTLLAGCILVQLLWRWPIPTGLAYVLGCFVLAALAITRGALQKRRFAAGGTHSGDLLWAVGRFPLACAQALVNGIGMVITGAAGGLALAWVLYLFELVTVDFAFLAGATGAVLMSWFGPGGAWTREGSRIVFSVLAPSPGYRRFWGVLLALGAVALLAVTLSTPTKWAPLPDAPFFIPGAPDVDLESIFG</sequence>
<organism evidence="11 12">
    <name type="scientific">Actinobaculum suis</name>
    <dbReference type="NCBI Taxonomy" id="1657"/>
    <lineage>
        <taxon>Bacteria</taxon>
        <taxon>Bacillati</taxon>
        <taxon>Actinomycetota</taxon>
        <taxon>Actinomycetes</taxon>
        <taxon>Actinomycetales</taxon>
        <taxon>Actinomycetaceae</taxon>
        <taxon>Actinobaculum</taxon>
    </lineage>
</organism>
<dbReference type="SUPFAM" id="SSF56112">
    <property type="entry name" value="Protein kinase-like (PK-like)"/>
    <property type="match status" value="1"/>
</dbReference>
<keyword evidence="3 11" id="KW-0808">Transferase</keyword>
<dbReference type="Proteomes" id="UP001273799">
    <property type="component" value="Unassembled WGS sequence"/>
</dbReference>
<name>A0AAW9HLR9_9ACTO</name>
<feature type="compositionally biased region" description="Polar residues" evidence="8">
    <location>
        <begin position="446"/>
        <end position="456"/>
    </location>
</feature>
<dbReference type="GO" id="GO:0004674">
    <property type="term" value="F:protein serine/threonine kinase activity"/>
    <property type="evidence" value="ECO:0007669"/>
    <property type="project" value="UniProtKB-KW"/>
</dbReference>
<evidence type="ECO:0000259" key="10">
    <source>
        <dbReference type="PROSITE" id="PS50011"/>
    </source>
</evidence>
<feature type="region of interest" description="Disordered" evidence="8">
    <location>
        <begin position="436"/>
        <end position="456"/>
    </location>
</feature>
<dbReference type="Gene3D" id="3.30.200.20">
    <property type="entry name" value="Phosphorylase Kinase, domain 1"/>
    <property type="match status" value="1"/>
</dbReference>
<evidence type="ECO:0000256" key="5">
    <source>
        <dbReference type="ARBA" id="ARBA00022777"/>
    </source>
</evidence>
<reference evidence="11" key="1">
    <citation type="submission" date="2023-10" db="EMBL/GenBank/DDBJ databases">
        <title>Whole Genome based description of the genera Actinobaculum and Actinotignum reveals a complex phylogenetic relationship within the species included in the genus Actinotignum.</title>
        <authorList>
            <person name="Jensen C.S."/>
            <person name="Dargis R."/>
            <person name="Kemp M."/>
            <person name="Christensen J.J."/>
        </authorList>
    </citation>
    <scope>NUCLEOTIDE SEQUENCE</scope>
    <source>
        <strain evidence="11">Actinobaculum_suis_CCUG19206T</strain>
    </source>
</reference>
<feature type="region of interest" description="Disordered" evidence="8">
    <location>
        <begin position="361"/>
        <end position="381"/>
    </location>
</feature>
<dbReference type="PANTHER" id="PTHR43289:SF6">
    <property type="entry name" value="SERINE_THREONINE-PROTEIN KINASE NEKL-3"/>
    <property type="match status" value="1"/>
</dbReference>
<dbReference type="SMART" id="SM00220">
    <property type="entry name" value="S_TKc"/>
    <property type="match status" value="1"/>
</dbReference>
<dbReference type="Pfam" id="PF00069">
    <property type="entry name" value="Pkinase"/>
    <property type="match status" value="1"/>
</dbReference>
<dbReference type="EC" id="2.7.11.1" evidence="1"/>
<dbReference type="InterPro" id="IPR000719">
    <property type="entry name" value="Prot_kinase_dom"/>
</dbReference>
<keyword evidence="9" id="KW-0812">Transmembrane</keyword>
<keyword evidence="4 7" id="KW-0547">Nucleotide-binding</keyword>
<feature type="transmembrane region" description="Helical" evidence="9">
    <location>
        <begin position="681"/>
        <end position="705"/>
    </location>
</feature>
<evidence type="ECO:0000256" key="2">
    <source>
        <dbReference type="ARBA" id="ARBA00022527"/>
    </source>
</evidence>
<evidence type="ECO:0000313" key="12">
    <source>
        <dbReference type="Proteomes" id="UP001273799"/>
    </source>
</evidence>
<protein>
    <recommendedName>
        <fullName evidence="1">non-specific serine/threonine protein kinase</fullName>
        <ecNumber evidence="1">2.7.11.1</ecNumber>
    </recommendedName>
</protein>
<evidence type="ECO:0000256" key="9">
    <source>
        <dbReference type="SAM" id="Phobius"/>
    </source>
</evidence>
<dbReference type="PROSITE" id="PS50011">
    <property type="entry name" value="PROTEIN_KINASE_DOM"/>
    <property type="match status" value="1"/>
</dbReference>
<keyword evidence="9" id="KW-0472">Membrane</keyword>
<dbReference type="InterPro" id="IPR008271">
    <property type="entry name" value="Ser/Thr_kinase_AS"/>
</dbReference>
<feature type="transmembrane region" description="Helical" evidence="9">
    <location>
        <begin position="754"/>
        <end position="772"/>
    </location>
</feature>
<dbReference type="InterPro" id="IPR017441">
    <property type="entry name" value="Protein_kinase_ATP_BS"/>
</dbReference>
<keyword evidence="6 7" id="KW-0067">ATP-binding</keyword>
<comment type="caution">
    <text evidence="11">The sequence shown here is derived from an EMBL/GenBank/DDBJ whole genome shotgun (WGS) entry which is preliminary data.</text>
</comment>
<dbReference type="RefSeq" id="WP_074661514.1">
    <property type="nucleotide sequence ID" value="NZ_FNAU01000004.1"/>
</dbReference>
<keyword evidence="2" id="KW-0723">Serine/threonine-protein kinase</keyword>
<keyword evidence="9" id="KW-1133">Transmembrane helix</keyword>
<evidence type="ECO:0000256" key="4">
    <source>
        <dbReference type="ARBA" id="ARBA00022741"/>
    </source>
</evidence>
<dbReference type="AlphaFoldDB" id="A0AAW9HLR9"/>
<dbReference type="EMBL" id="JAWNFU010000003">
    <property type="protein sequence ID" value="MDY5153662.1"/>
    <property type="molecule type" value="Genomic_DNA"/>
</dbReference>
<feature type="transmembrane region" description="Helical" evidence="9">
    <location>
        <begin position="632"/>
        <end position="651"/>
    </location>
</feature>